<proteinExistence type="predicted"/>
<accession>A0AAU3GLQ3</accession>
<name>A0AAU3GLQ3_9ACTN</name>
<evidence type="ECO:0000259" key="1">
    <source>
        <dbReference type="Pfam" id="PF11575"/>
    </source>
</evidence>
<gene>
    <name evidence="2" type="ORF">OG626_02885</name>
</gene>
<feature type="domain" description="Ferric siderophore reductase C-terminal" evidence="1">
    <location>
        <begin position="195"/>
        <end position="214"/>
    </location>
</feature>
<evidence type="ECO:0000313" key="2">
    <source>
        <dbReference type="EMBL" id="WTY93910.1"/>
    </source>
</evidence>
<dbReference type="Pfam" id="PF11575">
    <property type="entry name" value="FhuF_C"/>
    <property type="match status" value="1"/>
</dbReference>
<dbReference type="InterPro" id="IPR024726">
    <property type="entry name" value="FhuF_C"/>
</dbReference>
<dbReference type="GO" id="GO:0051537">
    <property type="term" value="F:2 iron, 2 sulfur cluster binding"/>
    <property type="evidence" value="ECO:0007669"/>
    <property type="project" value="InterPro"/>
</dbReference>
<dbReference type="AlphaFoldDB" id="A0AAU3GLQ3"/>
<dbReference type="EMBL" id="CP109535">
    <property type="protein sequence ID" value="WTY93910.1"/>
    <property type="molecule type" value="Genomic_DNA"/>
</dbReference>
<organism evidence="2">
    <name type="scientific">Streptomyces sp. NBC_01401</name>
    <dbReference type="NCBI Taxonomy" id="2903854"/>
    <lineage>
        <taxon>Bacteria</taxon>
        <taxon>Bacillati</taxon>
        <taxon>Actinomycetota</taxon>
        <taxon>Actinomycetes</taxon>
        <taxon>Kitasatosporales</taxon>
        <taxon>Streptomycetaceae</taxon>
        <taxon>Streptomyces</taxon>
    </lineage>
</organism>
<reference evidence="2" key="1">
    <citation type="submission" date="2022-10" db="EMBL/GenBank/DDBJ databases">
        <title>The complete genomes of actinobacterial strains from the NBC collection.</title>
        <authorList>
            <person name="Joergensen T.S."/>
            <person name="Alvarez Arevalo M."/>
            <person name="Sterndorff E.B."/>
            <person name="Faurdal D."/>
            <person name="Vuksanovic O."/>
            <person name="Mourched A.-S."/>
            <person name="Charusanti P."/>
            <person name="Shaw S."/>
            <person name="Blin K."/>
            <person name="Weber T."/>
        </authorList>
    </citation>
    <scope>NUCLEOTIDE SEQUENCE</scope>
    <source>
        <strain evidence="2">NBC_01401</strain>
    </source>
</reference>
<sequence length="217" mass="22831">MAEALDDVAAIGGFFALRVGGGDEGWCPVDHFYSHGFAGLYTAVAARYRTTELRVGVSIAHLGYAARLWSPVLACVLLHGIVPDLSGLQHAEEGSELRLPEPAGWYADSLSDSTGSLYAEVMRHLDALRAGLHVKVAPRLLDGNAASALAGSGGVLLSAHPHLRAPLGELVTDLLARGQLAGTGQVIGPDLAFRRRSCCLYYRTPSGTKCGDCCFAS</sequence>
<protein>
    <submittedName>
        <fullName evidence="2">(2Fe-2S)-binding protein</fullName>
    </submittedName>
</protein>